<dbReference type="PANTHER" id="PTHR42855:SF1">
    <property type="entry name" value="ABC TRANSPORTER DOMAIN-CONTAINING PROTEIN"/>
    <property type="match status" value="1"/>
</dbReference>
<sequence>MAQPPVLSWESLGLQQGGRWLFGGPGTDGLDLHIGPRDHMALIGRNGAGKTTLFRLIDDQLEADRGQRTVQKGTRIVVLEQEPDFSAYTTLMDFALHGNDAPPEHEVDAIAGQLGIDMATSVDGASGGEKRRAAIARALAQDPDLLLMDEPTNHLDLAAIEWLESWLDRYKGAFMVISHDRTFLKRLTNTTLWLDRGVIRRKDVGFGGYEAWEAQVMAEEERAAHKLDAKLKLEAHWLERGVTARRKRNQGRLEKLYQMRAARAAMIGPQGAAKLGLAVDEDNKSKSVIVADKVGKSYDGRPIIRDFSLRIQRGDRIGVVGSNGAGKTTLLKLLTGEIEPDEGTITIARTLTGVMIDQQRSLMQPDKTVREVLAEGGDWIDVRGVRKHVQGYLKEFLFEPEIVETKVGILSGGERSRLLLAREFARKSNLLVLDEPTNDLDLETLDLLQEVIADYEGTVLIVSHDRDFLDRTVTLTLGLDGSGTVDIVAGGYADWEAKRDRREVGKSKAPAALRVERSRDTEKAPTKFSFGEQRDFDLLPARIEELETAIARGEQILSDPQLYTADPQKFANISKGIENARTEKDAAEERWLELAERAEEAAR</sequence>
<evidence type="ECO:0000259" key="4">
    <source>
        <dbReference type="PROSITE" id="PS50893"/>
    </source>
</evidence>
<dbReference type="RefSeq" id="WP_115366545.1">
    <property type="nucleotide sequence ID" value="NZ_QBKA01000002.1"/>
</dbReference>
<dbReference type="InterPro" id="IPR003439">
    <property type="entry name" value="ABC_transporter-like_ATP-bd"/>
</dbReference>
<dbReference type="SMART" id="SM00382">
    <property type="entry name" value="AAA"/>
    <property type="match status" value="2"/>
</dbReference>
<dbReference type="InterPro" id="IPR051309">
    <property type="entry name" value="ABCF_ATPase"/>
</dbReference>
<evidence type="ECO:0000256" key="2">
    <source>
        <dbReference type="ARBA" id="ARBA00022840"/>
    </source>
</evidence>
<feature type="coiled-coil region" evidence="3">
    <location>
        <begin position="570"/>
        <end position="597"/>
    </location>
</feature>
<feature type="domain" description="ABC transporter" evidence="4">
    <location>
        <begin position="7"/>
        <end position="221"/>
    </location>
</feature>
<evidence type="ECO:0000256" key="3">
    <source>
        <dbReference type="SAM" id="Coils"/>
    </source>
</evidence>
<evidence type="ECO:0000313" key="5">
    <source>
        <dbReference type="EMBL" id="RDC60365.1"/>
    </source>
</evidence>
<dbReference type="GO" id="GO:0016887">
    <property type="term" value="F:ATP hydrolysis activity"/>
    <property type="evidence" value="ECO:0007669"/>
    <property type="project" value="InterPro"/>
</dbReference>
<gene>
    <name evidence="5" type="ORF">HME9302_01569</name>
</gene>
<dbReference type="InterPro" id="IPR037118">
    <property type="entry name" value="Val-tRNA_synth_C_sf"/>
</dbReference>
<protein>
    <submittedName>
        <fullName evidence="5">ATP-binding protein ChvD</fullName>
    </submittedName>
</protein>
<evidence type="ECO:0000313" key="6">
    <source>
        <dbReference type="Proteomes" id="UP000253727"/>
    </source>
</evidence>
<dbReference type="InterPro" id="IPR032524">
    <property type="entry name" value="ABC_tran_C"/>
</dbReference>
<dbReference type="GO" id="GO:0003677">
    <property type="term" value="F:DNA binding"/>
    <property type="evidence" value="ECO:0007669"/>
    <property type="project" value="InterPro"/>
</dbReference>
<name>A0A369Q9Y7_9SPHN</name>
<dbReference type="CDD" id="cd03221">
    <property type="entry name" value="ABCF_EF-3"/>
    <property type="match status" value="2"/>
</dbReference>
<keyword evidence="2 5" id="KW-0067">ATP-binding</keyword>
<dbReference type="OrthoDB" id="9808609at2"/>
<keyword evidence="6" id="KW-1185">Reference proteome</keyword>
<feature type="domain" description="ABC transporter" evidence="4">
    <location>
        <begin position="289"/>
        <end position="515"/>
    </location>
</feature>
<dbReference type="Pfam" id="PF00005">
    <property type="entry name" value="ABC_tran"/>
    <property type="match status" value="2"/>
</dbReference>
<evidence type="ECO:0000256" key="1">
    <source>
        <dbReference type="ARBA" id="ARBA00022741"/>
    </source>
</evidence>
<dbReference type="Gene3D" id="1.10.287.380">
    <property type="entry name" value="Valyl-tRNA synthetase, C-terminal domain"/>
    <property type="match status" value="1"/>
</dbReference>
<accession>A0A369Q9Y7</accession>
<dbReference type="PROSITE" id="PS50893">
    <property type="entry name" value="ABC_TRANSPORTER_2"/>
    <property type="match status" value="2"/>
</dbReference>
<organism evidence="5 6">
    <name type="scientific">Alteripontixanthobacter maritimus</name>
    <dbReference type="NCBI Taxonomy" id="2161824"/>
    <lineage>
        <taxon>Bacteria</taxon>
        <taxon>Pseudomonadati</taxon>
        <taxon>Pseudomonadota</taxon>
        <taxon>Alphaproteobacteria</taxon>
        <taxon>Sphingomonadales</taxon>
        <taxon>Erythrobacteraceae</taxon>
        <taxon>Alteripontixanthobacter</taxon>
    </lineage>
</organism>
<dbReference type="Pfam" id="PF16326">
    <property type="entry name" value="ABC_tran_CTD"/>
    <property type="match status" value="1"/>
</dbReference>
<dbReference type="Gene3D" id="3.40.50.300">
    <property type="entry name" value="P-loop containing nucleotide triphosphate hydrolases"/>
    <property type="match status" value="2"/>
</dbReference>
<dbReference type="InterPro" id="IPR027417">
    <property type="entry name" value="P-loop_NTPase"/>
</dbReference>
<dbReference type="InterPro" id="IPR017871">
    <property type="entry name" value="ABC_transporter-like_CS"/>
</dbReference>
<dbReference type="EMBL" id="QBKA01000002">
    <property type="protein sequence ID" value="RDC60365.1"/>
    <property type="molecule type" value="Genomic_DNA"/>
</dbReference>
<comment type="caution">
    <text evidence="5">The sequence shown here is derived from an EMBL/GenBank/DDBJ whole genome shotgun (WGS) entry which is preliminary data.</text>
</comment>
<dbReference type="AlphaFoldDB" id="A0A369Q9Y7"/>
<dbReference type="SUPFAM" id="SSF52540">
    <property type="entry name" value="P-loop containing nucleoside triphosphate hydrolases"/>
    <property type="match status" value="2"/>
</dbReference>
<dbReference type="PROSITE" id="PS00211">
    <property type="entry name" value="ABC_TRANSPORTER_1"/>
    <property type="match status" value="1"/>
</dbReference>
<keyword evidence="1" id="KW-0547">Nucleotide-binding</keyword>
<dbReference type="GO" id="GO:0005524">
    <property type="term" value="F:ATP binding"/>
    <property type="evidence" value="ECO:0007669"/>
    <property type="project" value="UniProtKB-KW"/>
</dbReference>
<dbReference type="Proteomes" id="UP000253727">
    <property type="component" value="Unassembled WGS sequence"/>
</dbReference>
<dbReference type="PANTHER" id="PTHR42855">
    <property type="entry name" value="ABC TRANSPORTER ATP-BINDING SUBUNIT"/>
    <property type="match status" value="1"/>
</dbReference>
<proteinExistence type="predicted"/>
<keyword evidence="3" id="KW-0175">Coiled coil</keyword>
<dbReference type="InterPro" id="IPR003593">
    <property type="entry name" value="AAA+_ATPase"/>
</dbReference>
<reference evidence="5 6" key="1">
    <citation type="submission" date="2018-04" db="EMBL/GenBank/DDBJ databases">
        <title>Altererythrobacter sp. HME9302 genome sequencing and assembly.</title>
        <authorList>
            <person name="Kang H."/>
            <person name="Kim H."/>
            <person name="Joh K."/>
        </authorList>
    </citation>
    <scope>NUCLEOTIDE SEQUENCE [LARGE SCALE GENOMIC DNA]</scope>
    <source>
        <strain evidence="5 6">HME9302</strain>
    </source>
</reference>